<evidence type="ECO:0000256" key="1">
    <source>
        <dbReference type="SAM" id="Phobius"/>
    </source>
</evidence>
<dbReference type="AlphaFoldDB" id="A0A401ZY83"/>
<comment type="caution">
    <text evidence="2">The sequence shown here is derived from an EMBL/GenBank/DDBJ whole genome shotgun (WGS) entry which is preliminary data.</text>
</comment>
<feature type="transmembrane region" description="Helical" evidence="1">
    <location>
        <begin position="6"/>
        <end position="29"/>
    </location>
</feature>
<name>A0A401ZY83_9CHLR</name>
<proteinExistence type="predicted"/>
<evidence type="ECO:0000313" key="3">
    <source>
        <dbReference type="Proteomes" id="UP000287352"/>
    </source>
</evidence>
<keyword evidence="3" id="KW-1185">Reference proteome</keyword>
<sequence length="217" mass="25175">MPDFVTTIIAALIGSVIGSVGAVFADYWLTQRKEKLAKREIILQRYLFQLQDAIEMFYYRLNNVAFSAGGRVMSDEYFEVTTLYAFGKVLALERIFLLDAVYTQLDGLYPELGTFLRVHRLDRNVQYIDLYQYDRIALAESIIEREGEVFRTSTYLEFRKRYEMPGSREKQWLEPAVNAITSLSPVQIQAMLKFLKIEADRIAKRTGIDSSLNKDHK</sequence>
<keyword evidence="1" id="KW-0472">Membrane</keyword>
<dbReference type="Proteomes" id="UP000287352">
    <property type="component" value="Unassembled WGS sequence"/>
</dbReference>
<accession>A0A401ZY83</accession>
<protein>
    <submittedName>
        <fullName evidence="2">Uncharacterized protein</fullName>
    </submittedName>
</protein>
<keyword evidence="1" id="KW-1133">Transmembrane helix</keyword>
<organism evidence="2 3">
    <name type="scientific">Tengunoibacter tsumagoiensis</name>
    <dbReference type="NCBI Taxonomy" id="2014871"/>
    <lineage>
        <taxon>Bacteria</taxon>
        <taxon>Bacillati</taxon>
        <taxon>Chloroflexota</taxon>
        <taxon>Ktedonobacteria</taxon>
        <taxon>Ktedonobacterales</taxon>
        <taxon>Dictyobacteraceae</taxon>
        <taxon>Tengunoibacter</taxon>
    </lineage>
</organism>
<evidence type="ECO:0000313" key="2">
    <source>
        <dbReference type="EMBL" id="GCE11809.1"/>
    </source>
</evidence>
<dbReference type="RefSeq" id="WP_126579484.1">
    <property type="nucleotide sequence ID" value="NZ_BIFR01000001.1"/>
</dbReference>
<reference evidence="3" key="1">
    <citation type="submission" date="2018-12" db="EMBL/GenBank/DDBJ databases">
        <title>Tengunoibacter tsumagoiensis gen. nov., sp. nov., Dictyobacter kobayashii sp. nov., D. alpinus sp. nov., and D. joshuensis sp. nov. and description of Dictyobacteraceae fam. nov. within the order Ktedonobacterales isolated from Tengu-no-mugimeshi.</title>
        <authorList>
            <person name="Wang C.M."/>
            <person name="Zheng Y."/>
            <person name="Sakai Y."/>
            <person name="Toyoda A."/>
            <person name="Minakuchi Y."/>
            <person name="Abe K."/>
            <person name="Yokota A."/>
            <person name="Yabe S."/>
        </authorList>
    </citation>
    <scope>NUCLEOTIDE SEQUENCE [LARGE SCALE GENOMIC DNA]</scope>
    <source>
        <strain evidence="3">Uno3</strain>
    </source>
</reference>
<keyword evidence="1" id="KW-0812">Transmembrane</keyword>
<dbReference type="OrthoDB" id="9841902at2"/>
<dbReference type="EMBL" id="BIFR01000001">
    <property type="protein sequence ID" value="GCE11809.1"/>
    <property type="molecule type" value="Genomic_DNA"/>
</dbReference>
<gene>
    <name evidence="2" type="ORF">KTT_16680</name>
</gene>